<feature type="region of interest" description="Disordered" evidence="1">
    <location>
        <begin position="1"/>
        <end position="21"/>
    </location>
</feature>
<proteinExistence type="predicted"/>
<dbReference type="AlphaFoldDB" id="A0AAX3LEL4"/>
<evidence type="ECO:0000256" key="1">
    <source>
        <dbReference type="SAM" id="MobiDB-lite"/>
    </source>
</evidence>
<protein>
    <submittedName>
        <fullName evidence="2">Biofilm associated protein A</fullName>
    </submittedName>
</protein>
<gene>
    <name evidence="2" type="ORF">PHA72_06040</name>
</gene>
<name>A0AAX3LEL4_9ENTR</name>
<reference evidence="2 3" key="1">
    <citation type="submission" date="2023-01" db="EMBL/GenBank/DDBJ databases">
        <title>Genome sequence resource and annotation of Enterobacter ludwigii, an economically important pathogen of seedling wilt with strawberry.</title>
        <authorList>
            <person name="Xie Y."/>
        </authorList>
    </citation>
    <scope>NUCLEOTIDE SEQUENCE [LARGE SCALE GENOMIC DNA]</scope>
    <source>
        <strain evidence="2 3">CM-TZ4</strain>
    </source>
</reference>
<dbReference type="GeneID" id="45814193"/>
<evidence type="ECO:0000313" key="3">
    <source>
        <dbReference type="Proteomes" id="UP001210538"/>
    </source>
</evidence>
<dbReference type="EMBL" id="CP116347">
    <property type="protein sequence ID" value="WCE14439.1"/>
    <property type="molecule type" value="Genomic_DNA"/>
</dbReference>
<keyword evidence="3" id="KW-1185">Reference proteome</keyword>
<dbReference type="Proteomes" id="UP001210538">
    <property type="component" value="Chromosome"/>
</dbReference>
<sequence>MNNNIDNRDIAPEALTDGDRDTPFPVVLEITLDDVLIQNEARLFADDTSQQLMIKGDAGDEINLSDLLPEGAEMGEWTKARGSVTVDGVQYAVYQHSGMETELLVQVGMQVALNNM</sequence>
<dbReference type="KEGG" id="elg:BH714_01525"/>
<organism evidence="2 3">
    <name type="scientific">Enterobacter ludwigii</name>
    <dbReference type="NCBI Taxonomy" id="299767"/>
    <lineage>
        <taxon>Bacteria</taxon>
        <taxon>Pseudomonadati</taxon>
        <taxon>Pseudomonadota</taxon>
        <taxon>Gammaproteobacteria</taxon>
        <taxon>Enterobacterales</taxon>
        <taxon>Enterobacteriaceae</taxon>
        <taxon>Enterobacter</taxon>
        <taxon>Enterobacter cloacae complex</taxon>
    </lineage>
</organism>
<dbReference type="RefSeq" id="WP_040016854.1">
    <property type="nucleotide sequence ID" value="NZ_CP011798.1"/>
</dbReference>
<evidence type="ECO:0000313" key="2">
    <source>
        <dbReference type="EMBL" id="WCE14439.1"/>
    </source>
</evidence>
<accession>A0AAX3LEL4</accession>